<dbReference type="Proteomes" id="UP001314205">
    <property type="component" value="Unassembled WGS sequence"/>
</dbReference>
<gene>
    <name evidence="9" type="ORF">PARMNEM_LOCUS3480</name>
</gene>
<name>A0AAV1KJD1_9NEOP</name>
<accession>A0AAV1KJD1</accession>
<sequence>MDKCCTSGETQRTHRRINGFEPPLNYHQISAWIIFIITAIINLLFVVQIQFFELKVISFTFYVILYISHIISHIIAILLDPAEEELRKREVNDIPEFDRSIHAHVIENGRCHLCNIYTSNKKTKHCGICNKCVYRFDHHCKWLNNCIGQRNYAVFIICVITSALIALLTACLCVTDVILFFTYPQLLSMQAQNFINCTSSIQSQDIVKFCKNSIAFLSLLLIIFISALAISCALIHLICFHVYIAILGLTTYEYIMTTGNEKAHRLKCYKISRAKRFHMGSTTKNNTISRKLNSPSNNIITPQSLQVPNDNNVANLMQILINKEINRARNLLFDKNKVHPQS</sequence>
<comment type="similarity">
    <text evidence="7">Belongs to the DHHC palmitoyltransferase family.</text>
</comment>
<keyword evidence="5 7" id="KW-0472">Membrane</keyword>
<dbReference type="PANTHER" id="PTHR22883">
    <property type="entry name" value="ZINC FINGER DHHC DOMAIN CONTAINING PROTEIN"/>
    <property type="match status" value="1"/>
</dbReference>
<dbReference type="PANTHER" id="PTHR22883:SF203">
    <property type="entry name" value="PALMITOYLTRANSFERASE"/>
    <property type="match status" value="1"/>
</dbReference>
<evidence type="ECO:0000313" key="10">
    <source>
        <dbReference type="Proteomes" id="UP001314205"/>
    </source>
</evidence>
<comment type="domain">
    <text evidence="7">The DHHC domain is required for palmitoyltransferase activity.</text>
</comment>
<evidence type="ECO:0000256" key="4">
    <source>
        <dbReference type="ARBA" id="ARBA00022989"/>
    </source>
</evidence>
<feature type="transmembrane region" description="Helical" evidence="7">
    <location>
        <begin position="59"/>
        <end position="79"/>
    </location>
</feature>
<dbReference type="GO" id="GO:0006612">
    <property type="term" value="P:protein targeting to membrane"/>
    <property type="evidence" value="ECO:0007669"/>
    <property type="project" value="TreeGrafter"/>
</dbReference>
<dbReference type="GO" id="GO:0016020">
    <property type="term" value="C:membrane"/>
    <property type="evidence" value="ECO:0007669"/>
    <property type="project" value="UniProtKB-SubCell"/>
</dbReference>
<evidence type="ECO:0000256" key="6">
    <source>
        <dbReference type="ARBA" id="ARBA00023315"/>
    </source>
</evidence>
<dbReference type="GO" id="GO:0019706">
    <property type="term" value="F:protein-cysteine S-palmitoyltransferase activity"/>
    <property type="evidence" value="ECO:0007669"/>
    <property type="project" value="UniProtKB-EC"/>
</dbReference>
<proteinExistence type="inferred from homology"/>
<comment type="subcellular location">
    <subcellularLocation>
        <location evidence="1">Membrane</location>
        <topology evidence="1">Multi-pass membrane protein</topology>
    </subcellularLocation>
</comment>
<evidence type="ECO:0000256" key="7">
    <source>
        <dbReference type="RuleBase" id="RU079119"/>
    </source>
</evidence>
<evidence type="ECO:0000256" key="2">
    <source>
        <dbReference type="ARBA" id="ARBA00022679"/>
    </source>
</evidence>
<feature type="domain" description="Palmitoyltransferase DHHC" evidence="8">
    <location>
        <begin position="110"/>
        <end position="255"/>
    </location>
</feature>
<evidence type="ECO:0000259" key="8">
    <source>
        <dbReference type="Pfam" id="PF01529"/>
    </source>
</evidence>
<comment type="caution">
    <text evidence="9">The sequence shown here is derived from an EMBL/GenBank/DDBJ whole genome shotgun (WGS) entry which is preliminary data.</text>
</comment>
<dbReference type="AlphaFoldDB" id="A0AAV1KJD1"/>
<dbReference type="Pfam" id="PF01529">
    <property type="entry name" value="DHHC"/>
    <property type="match status" value="1"/>
</dbReference>
<feature type="transmembrane region" description="Helical" evidence="7">
    <location>
        <begin position="29"/>
        <end position="47"/>
    </location>
</feature>
<dbReference type="PROSITE" id="PS50216">
    <property type="entry name" value="DHHC"/>
    <property type="match status" value="1"/>
</dbReference>
<reference evidence="9 10" key="1">
    <citation type="submission" date="2023-11" db="EMBL/GenBank/DDBJ databases">
        <authorList>
            <person name="Hedman E."/>
            <person name="Englund M."/>
            <person name="Stromberg M."/>
            <person name="Nyberg Akerstrom W."/>
            <person name="Nylinder S."/>
            <person name="Jareborg N."/>
            <person name="Kallberg Y."/>
            <person name="Kronander E."/>
        </authorList>
    </citation>
    <scope>NUCLEOTIDE SEQUENCE [LARGE SCALE GENOMIC DNA]</scope>
</reference>
<dbReference type="InterPro" id="IPR039859">
    <property type="entry name" value="PFA4/ZDH16/20/ERF2-like"/>
</dbReference>
<dbReference type="InterPro" id="IPR001594">
    <property type="entry name" value="Palmitoyltrfase_DHHC"/>
</dbReference>
<keyword evidence="4 7" id="KW-1133">Transmembrane helix</keyword>
<organism evidence="9 10">
    <name type="scientific">Parnassius mnemosyne</name>
    <name type="common">clouded apollo</name>
    <dbReference type="NCBI Taxonomy" id="213953"/>
    <lineage>
        <taxon>Eukaryota</taxon>
        <taxon>Metazoa</taxon>
        <taxon>Ecdysozoa</taxon>
        <taxon>Arthropoda</taxon>
        <taxon>Hexapoda</taxon>
        <taxon>Insecta</taxon>
        <taxon>Pterygota</taxon>
        <taxon>Neoptera</taxon>
        <taxon>Endopterygota</taxon>
        <taxon>Lepidoptera</taxon>
        <taxon>Glossata</taxon>
        <taxon>Ditrysia</taxon>
        <taxon>Papilionoidea</taxon>
        <taxon>Papilionidae</taxon>
        <taxon>Parnassiinae</taxon>
        <taxon>Parnassini</taxon>
        <taxon>Parnassius</taxon>
        <taxon>Driopa</taxon>
    </lineage>
</organism>
<evidence type="ECO:0000256" key="3">
    <source>
        <dbReference type="ARBA" id="ARBA00022692"/>
    </source>
</evidence>
<keyword evidence="6 7" id="KW-0012">Acyltransferase</keyword>
<protein>
    <recommendedName>
        <fullName evidence="7">Palmitoyltransferase</fullName>
        <ecNumber evidence="7">2.3.1.225</ecNumber>
    </recommendedName>
</protein>
<keyword evidence="10" id="KW-1185">Reference proteome</keyword>
<comment type="catalytic activity">
    <reaction evidence="7">
        <text>L-cysteinyl-[protein] + hexadecanoyl-CoA = S-hexadecanoyl-L-cysteinyl-[protein] + CoA</text>
        <dbReference type="Rhea" id="RHEA:36683"/>
        <dbReference type="Rhea" id="RHEA-COMP:10131"/>
        <dbReference type="Rhea" id="RHEA-COMP:11032"/>
        <dbReference type="ChEBI" id="CHEBI:29950"/>
        <dbReference type="ChEBI" id="CHEBI:57287"/>
        <dbReference type="ChEBI" id="CHEBI:57379"/>
        <dbReference type="ChEBI" id="CHEBI:74151"/>
        <dbReference type="EC" id="2.3.1.225"/>
    </reaction>
</comment>
<dbReference type="GO" id="GO:0005783">
    <property type="term" value="C:endoplasmic reticulum"/>
    <property type="evidence" value="ECO:0007669"/>
    <property type="project" value="TreeGrafter"/>
</dbReference>
<dbReference type="EC" id="2.3.1.225" evidence="7"/>
<dbReference type="GO" id="GO:0005794">
    <property type="term" value="C:Golgi apparatus"/>
    <property type="evidence" value="ECO:0007669"/>
    <property type="project" value="TreeGrafter"/>
</dbReference>
<evidence type="ECO:0000313" key="9">
    <source>
        <dbReference type="EMBL" id="CAK1581866.1"/>
    </source>
</evidence>
<evidence type="ECO:0000256" key="5">
    <source>
        <dbReference type="ARBA" id="ARBA00023136"/>
    </source>
</evidence>
<keyword evidence="3 7" id="KW-0812">Transmembrane</keyword>
<dbReference type="EMBL" id="CAVLGL010000035">
    <property type="protein sequence ID" value="CAK1581866.1"/>
    <property type="molecule type" value="Genomic_DNA"/>
</dbReference>
<feature type="transmembrane region" description="Helical" evidence="7">
    <location>
        <begin position="214"/>
        <end position="244"/>
    </location>
</feature>
<keyword evidence="2 7" id="KW-0808">Transferase</keyword>
<evidence type="ECO:0000256" key="1">
    <source>
        <dbReference type="ARBA" id="ARBA00004141"/>
    </source>
</evidence>
<feature type="transmembrane region" description="Helical" evidence="7">
    <location>
        <begin position="152"/>
        <end position="181"/>
    </location>
</feature>